<comment type="caution">
    <text evidence="2">The sequence shown here is derived from an EMBL/GenBank/DDBJ whole genome shotgun (WGS) entry which is preliminary data.</text>
</comment>
<feature type="compositionally biased region" description="Basic and acidic residues" evidence="1">
    <location>
        <begin position="1"/>
        <end position="10"/>
    </location>
</feature>
<gene>
    <name evidence="2" type="ORF">PGLA2088_LOCUS50149</name>
</gene>
<feature type="compositionally biased region" description="Gly residues" evidence="1">
    <location>
        <begin position="11"/>
        <end position="22"/>
    </location>
</feature>
<name>A0A813M156_POLGL</name>
<dbReference type="EMBL" id="CAJNNW010037315">
    <property type="protein sequence ID" value="CAE8740748.1"/>
    <property type="molecule type" value="Genomic_DNA"/>
</dbReference>
<evidence type="ECO:0000313" key="3">
    <source>
        <dbReference type="Proteomes" id="UP000626109"/>
    </source>
</evidence>
<reference evidence="2" key="1">
    <citation type="submission" date="2021-02" db="EMBL/GenBank/DDBJ databases">
        <authorList>
            <person name="Dougan E. K."/>
            <person name="Rhodes N."/>
            <person name="Thang M."/>
            <person name="Chan C."/>
        </authorList>
    </citation>
    <scope>NUCLEOTIDE SEQUENCE</scope>
</reference>
<feature type="region of interest" description="Disordered" evidence="1">
    <location>
        <begin position="1"/>
        <end position="48"/>
    </location>
</feature>
<proteinExistence type="predicted"/>
<evidence type="ECO:0000256" key="1">
    <source>
        <dbReference type="SAM" id="MobiDB-lite"/>
    </source>
</evidence>
<dbReference type="AlphaFoldDB" id="A0A813M156"/>
<feature type="non-terminal residue" evidence="2">
    <location>
        <position position="174"/>
    </location>
</feature>
<protein>
    <submittedName>
        <fullName evidence="2">Uncharacterized protein</fullName>
    </submittedName>
</protein>
<organism evidence="2 3">
    <name type="scientific">Polarella glacialis</name>
    <name type="common">Dinoflagellate</name>
    <dbReference type="NCBI Taxonomy" id="89957"/>
    <lineage>
        <taxon>Eukaryota</taxon>
        <taxon>Sar</taxon>
        <taxon>Alveolata</taxon>
        <taxon>Dinophyceae</taxon>
        <taxon>Suessiales</taxon>
        <taxon>Suessiaceae</taxon>
        <taxon>Polarella</taxon>
    </lineage>
</organism>
<accession>A0A813M156</accession>
<evidence type="ECO:0000313" key="2">
    <source>
        <dbReference type="EMBL" id="CAE8740748.1"/>
    </source>
</evidence>
<dbReference type="Proteomes" id="UP000626109">
    <property type="component" value="Unassembled WGS sequence"/>
</dbReference>
<sequence>MGGGRGDDWGGKGFGKGFGKGKGAPARAAGGKGTAVSDAPATGSSSRAGAKHDFKVLGLEVDDARALLELQDLFALEHLELTRAIYPQVTLRDWQLCLLCPLHILEKPNGRIEHVQSMVRKDQECFDNLTILKATVGHSNGHPAQMVGYIMFQTFKGSRSKRRSPHESPWPSVQ</sequence>